<proteinExistence type="predicted"/>
<dbReference type="EMBL" id="AQPX01000049">
    <property type="protein sequence ID" value="EON70203.1"/>
    <property type="molecule type" value="Genomic_DNA"/>
</dbReference>
<accession>R7Z7W9</accession>
<dbReference type="OrthoDB" id="1681234at2"/>
<name>R7Z7W9_LYSSH</name>
<dbReference type="HOGENOM" id="CLU_175500_1_0_9"/>
<dbReference type="AlphaFoldDB" id="R7Z7W9"/>
<organism evidence="2 3">
    <name type="scientific">Lysinibacillus sphaericus OT4b.31</name>
    <dbReference type="NCBI Taxonomy" id="1285586"/>
    <lineage>
        <taxon>Bacteria</taxon>
        <taxon>Bacillati</taxon>
        <taxon>Bacillota</taxon>
        <taxon>Bacilli</taxon>
        <taxon>Bacillales</taxon>
        <taxon>Bacillaceae</taxon>
        <taxon>Lysinibacillus</taxon>
    </lineage>
</organism>
<dbReference type="Proteomes" id="UP000013911">
    <property type="component" value="Unassembled WGS sequence"/>
</dbReference>
<dbReference type="eggNOG" id="ENOG50334U7">
    <property type="taxonomic scope" value="Bacteria"/>
</dbReference>
<gene>
    <name evidence="2" type="ORF">H131_22631</name>
</gene>
<evidence type="ECO:0000313" key="2">
    <source>
        <dbReference type="EMBL" id="EON70203.1"/>
    </source>
</evidence>
<protein>
    <recommendedName>
        <fullName evidence="1">DUF1540 domain-containing protein</fullName>
    </recommendedName>
</protein>
<comment type="caution">
    <text evidence="2">The sequence shown here is derived from an EMBL/GenBank/DDBJ whole genome shotgun (WGS) entry which is preliminary data.</text>
</comment>
<feature type="domain" description="DUF1540" evidence="1">
    <location>
        <begin position="6"/>
        <end position="67"/>
    </location>
</feature>
<dbReference type="RefSeq" id="WP_010861418.1">
    <property type="nucleotide sequence ID" value="NZ_KB933424.1"/>
</dbReference>
<sequence>MPNVSVNCTVSNCVFHAKGNICGAEAIEIDMDYRLDSKHNTEFASDFDLQFLSEEANQSSDTCCKTFRTKGK</sequence>
<dbReference type="PATRIC" id="fig|1285586.5.peg.4719"/>
<reference evidence="2 3" key="1">
    <citation type="submission" date="2013-04" db="EMBL/GenBank/DDBJ databases">
        <title>Draft genome of the heavy metal tolerant bacterium Lysinibacillus sphaericus strain OT4b.31.</title>
        <authorList>
            <person name="Pena-Montenegro T.D."/>
            <person name="Dussan J."/>
        </authorList>
    </citation>
    <scope>NUCLEOTIDE SEQUENCE [LARGE SCALE GENOMIC DNA]</scope>
    <source>
        <strain evidence="2 3">OT4b.31</strain>
    </source>
</reference>
<dbReference type="InterPro" id="IPR011437">
    <property type="entry name" value="DUF1540"/>
</dbReference>
<evidence type="ECO:0000259" key="1">
    <source>
        <dbReference type="Pfam" id="PF07561"/>
    </source>
</evidence>
<evidence type="ECO:0000313" key="3">
    <source>
        <dbReference type="Proteomes" id="UP000013911"/>
    </source>
</evidence>
<dbReference type="Pfam" id="PF07561">
    <property type="entry name" value="DUF1540"/>
    <property type="match status" value="1"/>
</dbReference>